<proteinExistence type="predicted"/>
<keyword evidence="2" id="KW-1185">Reference proteome</keyword>
<accession>A0A1H0FXM0</accession>
<evidence type="ECO:0000313" key="1">
    <source>
        <dbReference type="EMBL" id="SDN99311.1"/>
    </source>
</evidence>
<organism evidence="1 2">
    <name type="scientific">Tenuibacillus multivorans</name>
    <dbReference type="NCBI Taxonomy" id="237069"/>
    <lineage>
        <taxon>Bacteria</taxon>
        <taxon>Bacillati</taxon>
        <taxon>Bacillota</taxon>
        <taxon>Bacilli</taxon>
        <taxon>Bacillales</taxon>
        <taxon>Bacillaceae</taxon>
        <taxon>Tenuibacillus</taxon>
    </lineage>
</organism>
<dbReference type="Proteomes" id="UP000199334">
    <property type="component" value="Unassembled WGS sequence"/>
</dbReference>
<protein>
    <submittedName>
        <fullName evidence="1">Uncharacterized protein</fullName>
    </submittedName>
</protein>
<reference evidence="1 2" key="1">
    <citation type="submission" date="2016-10" db="EMBL/GenBank/DDBJ databases">
        <authorList>
            <person name="de Groot N.N."/>
        </authorList>
    </citation>
    <scope>NUCLEOTIDE SEQUENCE [LARGE SCALE GENOMIC DNA]</scope>
    <source>
        <strain evidence="1 2">CGMCC 1.3442</strain>
    </source>
</reference>
<dbReference type="AlphaFoldDB" id="A0A1H0FXM0"/>
<gene>
    <name evidence="1" type="ORF">SAMN05216498_0385</name>
</gene>
<sequence length="58" mass="6644">MRNTIQKNIGRNKRRQMTNEFPAPAQGIFMFLIKKSNKKATSPLGDATQFNELLMTCL</sequence>
<dbReference type="EMBL" id="FNIG01000014">
    <property type="protein sequence ID" value="SDN99311.1"/>
    <property type="molecule type" value="Genomic_DNA"/>
</dbReference>
<evidence type="ECO:0000313" key="2">
    <source>
        <dbReference type="Proteomes" id="UP000199334"/>
    </source>
</evidence>
<name>A0A1H0FXM0_9BACI</name>